<name>A0ABS2HEV3_9VIBR</name>
<evidence type="ECO:0000313" key="2">
    <source>
        <dbReference type="EMBL" id="MBM7035621.1"/>
    </source>
</evidence>
<dbReference type="RefSeq" id="WP_205157209.1">
    <property type="nucleotide sequence ID" value="NZ_JAFEUM010000001.1"/>
</dbReference>
<comment type="caution">
    <text evidence="2">The sequence shown here is derived from an EMBL/GenBank/DDBJ whole genome shotgun (WGS) entry which is preliminary data.</text>
</comment>
<dbReference type="InterPro" id="IPR010835">
    <property type="entry name" value="DUF1439"/>
</dbReference>
<keyword evidence="1" id="KW-0732">Signal</keyword>
<dbReference type="Proteomes" id="UP000809621">
    <property type="component" value="Unassembled WGS sequence"/>
</dbReference>
<keyword evidence="3" id="KW-1185">Reference proteome</keyword>
<feature type="chain" id="PRO_5047329119" evidence="1">
    <location>
        <begin position="24"/>
        <end position="182"/>
    </location>
</feature>
<dbReference type="PROSITE" id="PS51257">
    <property type="entry name" value="PROKAR_LIPOPROTEIN"/>
    <property type="match status" value="1"/>
</dbReference>
<protein>
    <submittedName>
        <fullName evidence="2">DUF1439 domain-containing protein</fullName>
    </submittedName>
</protein>
<evidence type="ECO:0000256" key="1">
    <source>
        <dbReference type="SAM" id="SignalP"/>
    </source>
</evidence>
<accession>A0ABS2HEV3</accession>
<dbReference type="Gene3D" id="3.15.10.40">
    <property type="entry name" value="Uncharacterised protein PF07273, DUF1439"/>
    <property type="match status" value="1"/>
</dbReference>
<evidence type="ECO:0000313" key="3">
    <source>
        <dbReference type="Proteomes" id="UP000809621"/>
    </source>
</evidence>
<dbReference type="Pfam" id="PF07273">
    <property type="entry name" value="DUF1439"/>
    <property type="match status" value="1"/>
</dbReference>
<sequence>MTNRLFKILTVVMIVVTSGCASYSISEQQMTDYVSNNLSANQSIDVEGLVKAEIGLNDVEIRIGRADADRISVFANTNALVEVMNGTELDLDLAMEFSAIPYYEKETGEVFIKSVRLEQFDDKSNTLPSALTPLLKPAVSVVGDVLSQYPVYQLDNSKFEQALLKSAQPNLVIKNNKLVIEL</sequence>
<organism evidence="2 3">
    <name type="scientific">Vibrio ulleungensis</name>
    <dbReference type="NCBI Taxonomy" id="2807619"/>
    <lineage>
        <taxon>Bacteria</taxon>
        <taxon>Pseudomonadati</taxon>
        <taxon>Pseudomonadota</taxon>
        <taxon>Gammaproteobacteria</taxon>
        <taxon>Vibrionales</taxon>
        <taxon>Vibrionaceae</taxon>
        <taxon>Vibrio</taxon>
    </lineage>
</organism>
<reference evidence="2 3" key="1">
    <citation type="submission" date="2021-02" db="EMBL/GenBank/DDBJ databases">
        <authorList>
            <person name="Park J.-S."/>
        </authorList>
    </citation>
    <scope>NUCLEOTIDE SEQUENCE [LARGE SCALE GENOMIC DNA]</scope>
    <source>
        <strain evidence="2 3">188UL20-2</strain>
    </source>
</reference>
<dbReference type="EMBL" id="JAFEUM010000001">
    <property type="protein sequence ID" value="MBM7035621.1"/>
    <property type="molecule type" value="Genomic_DNA"/>
</dbReference>
<proteinExistence type="predicted"/>
<feature type="signal peptide" evidence="1">
    <location>
        <begin position="1"/>
        <end position="23"/>
    </location>
</feature>
<gene>
    <name evidence="2" type="ORF">JQC93_04305</name>
</gene>